<name>A0A5A7QIP7_STRAF</name>
<protein>
    <submittedName>
        <fullName evidence="2">Uncharacterized protein</fullName>
    </submittedName>
</protein>
<gene>
    <name evidence="2" type="ORF">STAS_21740</name>
</gene>
<reference evidence="3" key="1">
    <citation type="journal article" date="2019" name="Curr. Biol.">
        <title>Genome Sequence of Striga asiatica Provides Insight into the Evolution of Plant Parasitism.</title>
        <authorList>
            <person name="Yoshida S."/>
            <person name="Kim S."/>
            <person name="Wafula E.K."/>
            <person name="Tanskanen J."/>
            <person name="Kim Y.M."/>
            <person name="Honaas L."/>
            <person name="Yang Z."/>
            <person name="Spallek T."/>
            <person name="Conn C.E."/>
            <person name="Ichihashi Y."/>
            <person name="Cheong K."/>
            <person name="Cui S."/>
            <person name="Der J.P."/>
            <person name="Gundlach H."/>
            <person name="Jiao Y."/>
            <person name="Hori C."/>
            <person name="Ishida J.K."/>
            <person name="Kasahara H."/>
            <person name="Kiba T."/>
            <person name="Kim M.S."/>
            <person name="Koo N."/>
            <person name="Laohavisit A."/>
            <person name="Lee Y.H."/>
            <person name="Lumba S."/>
            <person name="McCourt P."/>
            <person name="Mortimer J.C."/>
            <person name="Mutuku J.M."/>
            <person name="Nomura T."/>
            <person name="Sasaki-Sekimoto Y."/>
            <person name="Seto Y."/>
            <person name="Wang Y."/>
            <person name="Wakatake T."/>
            <person name="Sakakibara H."/>
            <person name="Demura T."/>
            <person name="Yamaguchi S."/>
            <person name="Yoneyama K."/>
            <person name="Manabe R.I."/>
            <person name="Nelson D.C."/>
            <person name="Schulman A.H."/>
            <person name="Timko M.P."/>
            <person name="dePamphilis C.W."/>
            <person name="Choi D."/>
            <person name="Shirasu K."/>
        </authorList>
    </citation>
    <scope>NUCLEOTIDE SEQUENCE [LARGE SCALE GENOMIC DNA]</scope>
    <source>
        <strain evidence="3">cv. UVA1</strain>
    </source>
</reference>
<dbReference type="EMBL" id="BKCP01007093">
    <property type="protein sequence ID" value="GER44826.1"/>
    <property type="molecule type" value="Genomic_DNA"/>
</dbReference>
<accession>A0A5A7QIP7</accession>
<organism evidence="2 3">
    <name type="scientific">Striga asiatica</name>
    <name type="common">Asiatic witchweed</name>
    <name type="synonym">Buchnera asiatica</name>
    <dbReference type="NCBI Taxonomy" id="4170"/>
    <lineage>
        <taxon>Eukaryota</taxon>
        <taxon>Viridiplantae</taxon>
        <taxon>Streptophyta</taxon>
        <taxon>Embryophyta</taxon>
        <taxon>Tracheophyta</taxon>
        <taxon>Spermatophyta</taxon>
        <taxon>Magnoliopsida</taxon>
        <taxon>eudicotyledons</taxon>
        <taxon>Gunneridae</taxon>
        <taxon>Pentapetalae</taxon>
        <taxon>asterids</taxon>
        <taxon>lamiids</taxon>
        <taxon>Lamiales</taxon>
        <taxon>Orobanchaceae</taxon>
        <taxon>Buchnereae</taxon>
        <taxon>Striga</taxon>
    </lineage>
</organism>
<dbReference type="PANTHER" id="PTHR33264:SF8">
    <property type="entry name" value="EXPRESSED PROTEIN"/>
    <property type="match status" value="1"/>
</dbReference>
<comment type="caution">
    <text evidence="2">The sequence shown here is derived from an EMBL/GenBank/DDBJ whole genome shotgun (WGS) entry which is preliminary data.</text>
</comment>
<dbReference type="PANTHER" id="PTHR33264">
    <property type="entry name" value="EXPRESSED PROTEIN"/>
    <property type="match status" value="1"/>
</dbReference>
<sequence length="188" mass="20495">MKILQVTPRRLRFSPVCDSLSLKKTLKLVSKGGRENQNTGERMTRPVVLPPPASVDRRQPLLGASGRGRKPRLGEVAGGTAAECAVVCCCCPCALLNLLVLGLYKLPAGICRRARRRKRRRRMLEAGQLPPRGCGGGGGGDFPAMEAGEDVGVEGREAADELDREMMERFYGGGFWRSSSRRNEVEAQ</sequence>
<evidence type="ECO:0000313" key="2">
    <source>
        <dbReference type="EMBL" id="GER44826.1"/>
    </source>
</evidence>
<dbReference type="AlphaFoldDB" id="A0A5A7QIP7"/>
<dbReference type="Proteomes" id="UP000325081">
    <property type="component" value="Unassembled WGS sequence"/>
</dbReference>
<evidence type="ECO:0000256" key="1">
    <source>
        <dbReference type="SAM" id="MobiDB-lite"/>
    </source>
</evidence>
<dbReference type="OrthoDB" id="994513at2759"/>
<keyword evidence="3" id="KW-1185">Reference proteome</keyword>
<feature type="region of interest" description="Disordered" evidence="1">
    <location>
        <begin position="31"/>
        <end position="72"/>
    </location>
</feature>
<evidence type="ECO:0000313" key="3">
    <source>
        <dbReference type="Proteomes" id="UP000325081"/>
    </source>
</evidence>
<proteinExistence type="predicted"/>